<gene>
    <name evidence="2" type="ORF">NV381_18005</name>
</gene>
<name>A0ABT1YIU7_9BACL</name>
<keyword evidence="3" id="KW-1185">Reference proteome</keyword>
<evidence type="ECO:0000313" key="2">
    <source>
        <dbReference type="EMBL" id="MCR8633098.1"/>
    </source>
</evidence>
<feature type="transmembrane region" description="Helical" evidence="1">
    <location>
        <begin position="7"/>
        <end position="28"/>
    </location>
</feature>
<keyword evidence="1" id="KW-0472">Membrane</keyword>
<protein>
    <submittedName>
        <fullName evidence="2">Uncharacterized protein</fullName>
    </submittedName>
</protein>
<proteinExistence type="predicted"/>
<dbReference type="Proteomes" id="UP001300012">
    <property type="component" value="Unassembled WGS sequence"/>
</dbReference>
<keyword evidence="1" id="KW-1133">Transmembrane helix</keyword>
<evidence type="ECO:0000256" key="1">
    <source>
        <dbReference type="SAM" id="Phobius"/>
    </source>
</evidence>
<dbReference type="RefSeq" id="WP_258214681.1">
    <property type="nucleotide sequence ID" value="NZ_JANQBD010000013.1"/>
</dbReference>
<keyword evidence="1" id="KW-0812">Transmembrane</keyword>
<comment type="caution">
    <text evidence="2">The sequence shown here is derived from an EMBL/GenBank/DDBJ whole genome shotgun (WGS) entry which is preliminary data.</text>
</comment>
<evidence type="ECO:0000313" key="3">
    <source>
        <dbReference type="Proteomes" id="UP001300012"/>
    </source>
</evidence>
<sequence>MTLHEKLVIYAIVVLVIGFMLVLFMDVVRRGYEKVHSLDIETNPSLKNEKITILVEESQTRLQAQLTTQSQTQVQKVPDHDPTLVYPFYVDCSQDLVKNH</sequence>
<organism evidence="2 3">
    <name type="scientific">Paenibacillus radicis</name>
    <name type="common">ex Xue et al. 2023</name>
    <dbReference type="NCBI Taxonomy" id="2972489"/>
    <lineage>
        <taxon>Bacteria</taxon>
        <taxon>Bacillati</taxon>
        <taxon>Bacillota</taxon>
        <taxon>Bacilli</taxon>
        <taxon>Bacillales</taxon>
        <taxon>Paenibacillaceae</taxon>
        <taxon>Paenibacillus</taxon>
    </lineage>
</organism>
<dbReference type="EMBL" id="JANQBD010000013">
    <property type="protein sequence ID" value="MCR8633098.1"/>
    <property type="molecule type" value="Genomic_DNA"/>
</dbReference>
<accession>A0ABT1YIU7</accession>
<reference evidence="2 3" key="1">
    <citation type="submission" date="2022-08" db="EMBL/GenBank/DDBJ databases">
        <title>Paenibacillus endoradicis sp. nov., Paenibacillus radicibacter sp. nov and Paenibacillus pararadicis sp. nov., three cold-adapted plant growth-promoting bacteria isolated from root of Larix gmelinii in Great Khingan.</title>
        <authorList>
            <person name="Xue H."/>
        </authorList>
    </citation>
    <scope>NUCLEOTIDE SEQUENCE [LARGE SCALE GENOMIC DNA]</scope>
    <source>
        <strain evidence="2 3">N5-1-1-5</strain>
    </source>
</reference>